<dbReference type="Proteomes" id="UP000324800">
    <property type="component" value="Unassembled WGS sequence"/>
</dbReference>
<dbReference type="NCBIfam" id="NF045510">
    <property type="entry name" value="4Cys_prefix_kin"/>
    <property type="match status" value="1"/>
</dbReference>
<keyword evidence="4" id="KW-0723">Serine/threonine-protein kinase</keyword>
<protein>
    <submittedName>
        <fullName evidence="4">Putative serine/threonine protein kinase</fullName>
    </submittedName>
</protein>
<evidence type="ECO:0000256" key="2">
    <source>
        <dbReference type="SAM" id="MobiDB-lite"/>
    </source>
</evidence>
<feature type="domain" description="Protein kinase" evidence="3">
    <location>
        <begin position="36"/>
        <end position="325"/>
    </location>
</feature>
<keyword evidence="4" id="KW-0418">Kinase</keyword>
<dbReference type="GO" id="GO:0005524">
    <property type="term" value="F:ATP binding"/>
    <property type="evidence" value="ECO:0007669"/>
    <property type="project" value="UniProtKB-UniRule"/>
</dbReference>
<sequence length="343" mass="39568">MTEYLCINPECLNPRNSSSNKKCVSCGTKLQLNSRFYALKLLGKGAFGRTFVALDQKMQQKDQFKFVVIKMFFTQFESQQAIDLFRGEAKQLRALHHDCIPKFVDYFEQEGKQFIVQELIQGETITQKMMKLGCCKEDEIISFLYEIIPVIEYVHEKGVIHRDIKPDNIMKRTKDAKYILVDFGASFWKPMNENKQQLWKDGRSTSTSQSPSSSSDNMQDTDIYDENTPAEPIVGTPGFISPEVMRGERNKKCDYYSLGVTCIYMLTGVNPISIRGGVQNWKERTNTRAMRASAELKEMIDGMVALDVRRRHLPELPQLVERTRVAPLSELPVDDETWMLQRR</sequence>
<organism evidence="4 5">
    <name type="scientific">Streblomastix strix</name>
    <dbReference type="NCBI Taxonomy" id="222440"/>
    <lineage>
        <taxon>Eukaryota</taxon>
        <taxon>Metamonada</taxon>
        <taxon>Preaxostyla</taxon>
        <taxon>Oxymonadida</taxon>
        <taxon>Streblomastigidae</taxon>
        <taxon>Streblomastix</taxon>
    </lineage>
</organism>
<dbReference type="Pfam" id="PF00069">
    <property type="entry name" value="Pkinase"/>
    <property type="match status" value="1"/>
</dbReference>
<dbReference type="InterPro" id="IPR011009">
    <property type="entry name" value="Kinase-like_dom_sf"/>
</dbReference>
<evidence type="ECO:0000259" key="3">
    <source>
        <dbReference type="PROSITE" id="PS50011"/>
    </source>
</evidence>
<gene>
    <name evidence="4" type="ORF">EZS28_010758</name>
</gene>
<dbReference type="PROSITE" id="PS50011">
    <property type="entry name" value="PROTEIN_KINASE_DOM"/>
    <property type="match status" value="1"/>
</dbReference>
<dbReference type="PANTHER" id="PTHR44167:SF24">
    <property type="entry name" value="SERINE_THREONINE-PROTEIN KINASE CHK2"/>
    <property type="match status" value="1"/>
</dbReference>
<comment type="caution">
    <text evidence="4">The sequence shown here is derived from an EMBL/GenBank/DDBJ whole genome shotgun (WGS) entry which is preliminary data.</text>
</comment>
<dbReference type="InterPro" id="IPR017441">
    <property type="entry name" value="Protein_kinase_ATP_BS"/>
</dbReference>
<dbReference type="Gene3D" id="1.10.510.10">
    <property type="entry name" value="Transferase(Phosphotransferase) domain 1"/>
    <property type="match status" value="1"/>
</dbReference>
<keyword evidence="1" id="KW-0547">Nucleotide-binding</keyword>
<keyword evidence="1" id="KW-0067">ATP-binding</keyword>
<dbReference type="SUPFAM" id="SSF56112">
    <property type="entry name" value="Protein kinase-like (PK-like)"/>
    <property type="match status" value="1"/>
</dbReference>
<reference evidence="4 5" key="1">
    <citation type="submission" date="2019-03" db="EMBL/GenBank/DDBJ databases">
        <title>Single cell metagenomics reveals metabolic interactions within the superorganism composed of flagellate Streblomastix strix and complex community of Bacteroidetes bacteria on its surface.</title>
        <authorList>
            <person name="Treitli S.C."/>
            <person name="Kolisko M."/>
            <person name="Husnik F."/>
            <person name="Keeling P."/>
            <person name="Hampl V."/>
        </authorList>
    </citation>
    <scope>NUCLEOTIDE SEQUENCE [LARGE SCALE GENOMIC DNA]</scope>
    <source>
        <strain evidence="4">ST1C</strain>
    </source>
</reference>
<name>A0A5J4WGP2_9EUKA</name>
<dbReference type="AlphaFoldDB" id="A0A5J4WGP2"/>
<dbReference type="CDD" id="cd14014">
    <property type="entry name" value="STKc_PknB_like"/>
    <property type="match status" value="1"/>
</dbReference>
<feature type="region of interest" description="Disordered" evidence="2">
    <location>
        <begin position="198"/>
        <end position="230"/>
    </location>
</feature>
<dbReference type="OrthoDB" id="346907at2759"/>
<dbReference type="InterPro" id="IPR000719">
    <property type="entry name" value="Prot_kinase_dom"/>
</dbReference>
<feature type="binding site" evidence="1">
    <location>
        <position position="70"/>
    </location>
    <ligand>
        <name>ATP</name>
        <dbReference type="ChEBI" id="CHEBI:30616"/>
    </ligand>
</feature>
<dbReference type="EMBL" id="SNRW01002159">
    <property type="protein sequence ID" value="KAA6393712.1"/>
    <property type="molecule type" value="Genomic_DNA"/>
</dbReference>
<dbReference type="PANTHER" id="PTHR44167">
    <property type="entry name" value="OVARIAN-SPECIFIC SERINE/THREONINE-PROTEIN KINASE LOK-RELATED"/>
    <property type="match status" value="1"/>
</dbReference>
<feature type="compositionally biased region" description="Low complexity" evidence="2">
    <location>
        <begin position="204"/>
        <end position="215"/>
    </location>
</feature>
<evidence type="ECO:0000313" key="4">
    <source>
        <dbReference type="EMBL" id="KAA6393712.1"/>
    </source>
</evidence>
<evidence type="ECO:0000313" key="5">
    <source>
        <dbReference type="Proteomes" id="UP000324800"/>
    </source>
</evidence>
<dbReference type="SMART" id="SM00220">
    <property type="entry name" value="S_TKc"/>
    <property type="match status" value="1"/>
</dbReference>
<dbReference type="GO" id="GO:0004674">
    <property type="term" value="F:protein serine/threonine kinase activity"/>
    <property type="evidence" value="ECO:0007669"/>
    <property type="project" value="UniProtKB-KW"/>
</dbReference>
<keyword evidence="4" id="KW-0808">Transferase</keyword>
<accession>A0A5J4WGP2</accession>
<evidence type="ECO:0000256" key="1">
    <source>
        <dbReference type="PROSITE-ProRule" id="PRU10141"/>
    </source>
</evidence>
<proteinExistence type="predicted"/>
<dbReference type="PROSITE" id="PS00107">
    <property type="entry name" value="PROTEIN_KINASE_ATP"/>
    <property type="match status" value="1"/>
</dbReference>